<evidence type="ECO:0000313" key="3">
    <source>
        <dbReference type="Proteomes" id="UP000827092"/>
    </source>
</evidence>
<evidence type="ECO:0000256" key="1">
    <source>
        <dbReference type="SAM" id="MobiDB-lite"/>
    </source>
</evidence>
<name>A0AAV6VMA6_9ARAC</name>
<proteinExistence type="predicted"/>
<reference evidence="2 3" key="1">
    <citation type="journal article" date="2022" name="Nat. Ecol. Evol.">
        <title>A masculinizing supergene underlies an exaggerated male reproductive morph in a spider.</title>
        <authorList>
            <person name="Hendrickx F."/>
            <person name="De Corte Z."/>
            <person name="Sonet G."/>
            <person name="Van Belleghem S.M."/>
            <person name="Kostlbacher S."/>
            <person name="Vangestel C."/>
        </authorList>
    </citation>
    <scope>NUCLEOTIDE SEQUENCE [LARGE SCALE GENOMIC DNA]</scope>
    <source>
        <strain evidence="2">W744_W776</strain>
    </source>
</reference>
<accession>A0AAV6VMA6</accession>
<gene>
    <name evidence="2" type="ORF">JTE90_013480</name>
</gene>
<evidence type="ECO:0000313" key="2">
    <source>
        <dbReference type="EMBL" id="KAG8197353.1"/>
    </source>
</evidence>
<sequence length="79" mass="9323">MMSITVINSVQIQPNVCSHSVVQMVKVRKPCLRAYTKIERVRKPDCPYSDEWCVDYKPRYAPHYPRPTSRTRPERLSQT</sequence>
<keyword evidence="3" id="KW-1185">Reference proteome</keyword>
<comment type="caution">
    <text evidence="2">The sequence shown here is derived from an EMBL/GenBank/DDBJ whole genome shotgun (WGS) entry which is preliminary data.</text>
</comment>
<dbReference type="AlphaFoldDB" id="A0AAV6VMA6"/>
<protein>
    <submittedName>
        <fullName evidence="2">Uncharacterized protein</fullName>
    </submittedName>
</protein>
<dbReference type="EMBL" id="JAFNEN010000056">
    <property type="protein sequence ID" value="KAG8197353.1"/>
    <property type="molecule type" value="Genomic_DNA"/>
</dbReference>
<feature type="region of interest" description="Disordered" evidence="1">
    <location>
        <begin position="58"/>
        <end position="79"/>
    </location>
</feature>
<organism evidence="2 3">
    <name type="scientific">Oedothorax gibbosus</name>
    <dbReference type="NCBI Taxonomy" id="931172"/>
    <lineage>
        <taxon>Eukaryota</taxon>
        <taxon>Metazoa</taxon>
        <taxon>Ecdysozoa</taxon>
        <taxon>Arthropoda</taxon>
        <taxon>Chelicerata</taxon>
        <taxon>Arachnida</taxon>
        <taxon>Araneae</taxon>
        <taxon>Araneomorphae</taxon>
        <taxon>Entelegynae</taxon>
        <taxon>Araneoidea</taxon>
        <taxon>Linyphiidae</taxon>
        <taxon>Erigoninae</taxon>
        <taxon>Oedothorax</taxon>
    </lineage>
</organism>
<dbReference type="Proteomes" id="UP000827092">
    <property type="component" value="Unassembled WGS sequence"/>
</dbReference>